<evidence type="ECO:0000259" key="8">
    <source>
        <dbReference type="SMART" id="SM00900"/>
    </source>
</evidence>
<dbReference type="GO" id="GO:0022900">
    <property type="term" value="P:electron transport chain"/>
    <property type="evidence" value="ECO:0007669"/>
    <property type="project" value="UniProtKB-UniRule"/>
</dbReference>
<keyword evidence="6" id="KW-1003">Cell membrane</keyword>
<keyword evidence="6" id="KW-1278">Translocase</keyword>
<organism evidence="9 10">
    <name type="scientific">Sulfuriferula multivorans</name>
    <dbReference type="NCBI Taxonomy" id="1559896"/>
    <lineage>
        <taxon>Bacteria</taxon>
        <taxon>Pseudomonadati</taxon>
        <taxon>Pseudomonadota</taxon>
        <taxon>Betaproteobacteria</taxon>
        <taxon>Nitrosomonadales</taxon>
        <taxon>Sulfuricellaceae</taxon>
        <taxon>Sulfuriferula</taxon>
    </lineage>
</organism>
<protein>
    <recommendedName>
        <fullName evidence="6">Ion-translocating oxidoreductase complex subunit G</fullName>
        <ecNumber evidence="6">7.-.-.-</ecNumber>
    </recommendedName>
    <alternativeName>
        <fullName evidence="6">Rnf electron transport complex subunit G</fullName>
    </alternativeName>
</protein>
<keyword evidence="4 6" id="KW-0288">FMN</keyword>
<evidence type="ECO:0000256" key="2">
    <source>
        <dbReference type="ARBA" id="ARBA00022553"/>
    </source>
</evidence>
<keyword evidence="6 7" id="KW-1133">Transmembrane helix</keyword>
<evidence type="ECO:0000256" key="5">
    <source>
        <dbReference type="ARBA" id="ARBA00022982"/>
    </source>
</evidence>
<feature type="domain" description="FMN-binding" evidence="8">
    <location>
        <begin position="108"/>
        <end position="200"/>
    </location>
</feature>
<keyword evidence="5 6" id="KW-0249">Electron transport</keyword>
<dbReference type="GO" id="GO:0009055">
    <property type="term" value="F:electron transfer activity"/>
    <property type="evidence" value="ECO:0007669"/>
    <property type="project" value="InterPro"/>
</dbReference>
<evidence type="ECO:0000256" key="3">
    <source>
        <dbReference type="ARBA" id="ARBA00022630"/>
    </source>
</evidence>
<dbReference type="EC" id="7.-.-.-" evidence="6"/>
<dbReference type="InterPro" id="IPR010209">
    <property type="entry name" value="Ion_transpt_RnfG/RsxG"/>
</dbReference>
<dbReference type="Proteomes" id="UP000483432">
    <property type="component" value="Unassembled WGS sequence"/>
</dbReference>
<dbReference type="GO" id="GO:0010181">
    <property type="term" value="F:FMN binding"/>
    <property type="evidence" value="ECO:0007669"/>
    <property type="project" value="InterPro"/>
</dbReference>
<dbReference type="Pfam" id="PF04205">
    <property type="entry name" value="FMN_bind"/>
    <property type="match status" value="1"/>
</dbReference>
<comment type="subunit">
    <text evidence="6">The complex is composed of six subunits: RnfA, RnfB, RnfC, RnfD, RnfE and RnfG.</text>
</comment>
<comment type="cofactor">
    <cofactor evidence="6">
        <name>FMN</name>
        <dbReference type="ChEBI" id="CHEBI:58210"/>
    </cofactor>
</comment>
<dbReference type="EMBL" id="JAAFGW010000148">
    <property type="protein sequence ID" value="NDP48703.1"/>
    <property type="molecule type" value="Genomic_DNA"/>
</dbReference>
<feature type="transmembrane region" description="Helical" evidence="7">
    <location>
        <begin position="12"/>
        <end position="34"/>
    </location>
</feature>
<sequence length="228" mass="24576">MTPLIKAAIRNALRTGVILFAFAVVATSLLVFTFNRTQPSIERSQQAAKLALLNQVLPHSLYDNDLLSSQRSVPPDSQLGTQQPSAMWVARRGNAITAVVLEAIAPEGYSGNINLLIGIDLNGGVTGVRVTSHRETPGLGDYVDRQKSPWIEQFVGKSMNQPANKLWGVAKDGGAFDARAGATITPRAVVKAVRSTLEYFARNRKAIIALPATEKTTPAKEIPHDDGH</sequence>
<accession>A0A7C9P520</accession>
<dbReference type="NCBIfam" id="TIGR01947">
    <property type="entry name" value="rnfG"/>
    <property type="match status" value="1"/>
</dbReference>
<evidence type="ECO:0000313" key="9">
    <source>
        <dbReference type="EMBL" id="NDP48703.1"/>
    </source>
</evidence>
<comment type="function">
    <text evidence="6">Part of a membrane-bound complex that couples electron transfer with translocation of ions across the membrane.</text>
</comment>
<dbReference type="AlphaFoldDB" id="A0A7C9P520"/>
<dbReference type="PANTHER" id="PTHR36118:SF1">
    <property type="entry name" value="ION-TRANSLOCATING OXIDOREDUCTASE COMPLEX SUBUNIT G"/>
    <property type="match status" value="1"/>
</dbReference>
<keyword evidence="3 6" id="KW-0285">Flavoprotein</keyword>
<comment type="caution">
    <text evidence="9">The sequence shown here is derived from an EMBL/GenBank/DDBJ whole genome shotgun (WGS) entry which is preliminary data.</text>
</comment>
<reference evidence="9 10" key="1">
    <citation type="submission" date="2019-09" db="EMBL/GenBank/DDBJ databases">
        <title>H2 Metabolism Revealed by Metagenomic Analysis in Subglacial Sediment of East Antarctica.</title>
        <authorList>
            <person name="Yang Z."/>
            <person name="Zhang Y."/>
            <person name="Lv Y."/>
            <person name="Yan W."/>
            <person name="Xiao X."/>
            <person name="Sun B."/>
            <person name="Ma H."/>
        </authorList>
    </citation>
    <scope>NUCLEOTIDE SEQUENCE [LARGE SCALE GENOMIC DNA]</scope>
    <source>
        <strain evidence="9">Bin2_2</strain>
    </source>
</reference>
<name>A0A7C9P520_9PROT</name>
<evidence type="ECO:0000256" key="6">
    <source>
        <dbReference type="HAMAP-Rule" id="MF_00479"/>
    </source>
</evidence>
<dbReference type="InterPro" id="IPR007329">
    <property type="entry name" value="FMN-bd"/>
</dbReference>
<evidence type="ECO:0000256" key="4">
    <source>
        <dbReference type="ARBA" id="ARBA00022643"/>
    </source>
</evidence>
<dbReference type="NCBIfam" id="NF002519">
    <property type="entry name" value="PRK01908.1"/>
    <property type="match status" value="1"/>
</dbReference>
<dbReference type="HAMAP" id="MF_00479">
    <property type="entry name" value="RsxG_RnfG"/>
    <property type="match status" value="1"/>
</dbReference>
<dbReference type="SMART" id="SM00900">
    <property type="entry name" value="FMN_bind"/>
    <property type="match status" value="1"/>
</dbReference>
<keyword evidence="2 6" id="KW-0597">Phosphoprotein</keyword>
<keyword evidence="6 7" id="KW-0812">Transmembrane</keyword>
<feature type="modified residue" description="FMN phosphoryl threonine" evidence="6">
    <location>
        <position position="183"/>
    </location>
</feature>
<keyword evidence="6" id="KW-0997">Cell inner membrane</keyword>
<comment type="subcellular location">
    <subcellularLocation>
        <location evidence="6">Cell inner membrane</location>
        <topology evidence="6">Single-pass membrane protein</topology>
    </subcellularLocation>
</comment>
<dbReference type="PIRSF" id="PIRSF006091">
    <property type="entry name" value="E_trnsport_RnfG"/>
    <property type="match status" value="1"/>
</dbReference>
<evidence type="ECO:0000256" key="1">
    <source>
        <dbReference type="ARBA" id="ARBA00022448"/>
    </source>
</evidence>
<evidence type="ECO:0000256" key="7">
    <source>
        <dbReference type="SAM" id="Phobius"/>
    </source>
</evidence>
<evidence type="ECO:0000313" key="10">
    <source>
        <dbReference type="Proteomes" id="UP000483432"/>
    </source>
</evidence>
<comment type="similarity">
    <text evidence="6">Belongs to the RnfG family.</text>
</comment>
<dbReference type="PANTHER" id="PTHR36118">
    <property type="entry name" value="ION-TRANSLOCATING OXIDOREDUCTASE COMPLEX SUBUNIT G"/>
    <property type="match status" value="1"/>
</dbReference>
<gene>
    <name evidence="9" type="primary">rsxG</name>
    <name evidence="6" type="synonym">rnfG</name>
    <name evidence="9" type="ORF">GZ085_10000</name>
</gene>
<dbReference type="GO" id="GO:0005886">
    <property type="term" value="C:plasma membrane"/>
    <property type="evidence" value="ECO:0007669"/>
    <property type="project" value="UniProtKB-SubCell"/>
</dbReference>
<proteinExistence type="inferred from homology"/>
<keyword evidence="1 6" id="KW-0813">Transport</keyword>
<keyword evidence="6 7" id="KW-0472">Membrane</keyword>